<dbReference type="AlphaFoldDB" id="A0A5D2KNI0"/>
<organism evidence="2 3">
    <name type="scientific">Gossypium tomentosum</name>
    <name type="common">Hawaiian cotton</name>
    <name type="synonym">Gossypium sandvicense</name>
    <dbReference type="NCBI Taxonomy" id="34277"/>
    <lineage>
        <taxon>Eukaryota</taxon>
        <taxon>Viridiplantae</taxon>
        <taxon>Streptophyta</taxon>
        <taxon>Embryophyta</taxon>
        <taxon>Tracheophyta</taxon>
        <taxon>Spermatophyta</taxon>
        <taxon>Magnoliopsida</taxon>
        <taxon>eudicotyledons</taxon>
        <taxon>Gunneridae</taxon>
        <taxon>Pentapetalae</taxon>
        <taxon>rosids</taxon>
        <taxon>malvids</taxon>
        <taxon>Malvales</taxon>
        <taxon>Malvaceae</taxon>
        <taxon>Malvoideae</taxon>
        <taxon>Gossypium</taxon>
    </lineage>
</organism>
<protein>
    <recommendedName>
        <fullName evidence="4">Transmembrane protein</fullName>
    </recommendedName>
</protein>
<sequence length="77" mass="9003">MMKRVRIKKQMNWVEMAHARLISPKISSSCSKLETILEEGCYEKSHEIWISNKIFLVLPLLISMVFLFLAMQGTLNF</sequence>
<reference evidence="2 3" key="1">
    <citation type="submission" date="2019-07" db="EMBL/GenBank/DDBJ databases">
        <title>WGS assembly of Gossypium tomentosum.</title>
        <authorList>
            <person name="Chen Z.J."/>
            <person name="Sreedasyam A."/>
            <person name="Ando A."/>
            <person name="Song Q."/>
            <person name="De L."/>
            <person name="Hulse-Kemp A."/>
            <person name="Ding M."/>
            <person name="Ye W."/>
            <person name="Kirkbride R."/>
            <person name="Jenkins J."/>
            <person name="Plott C."/>
            <person name="Lovell J."/>
            <person name="Lin Y.-M."/>
            <person name="Vaughn R."/>
            <person name="Liu B."/>
            <person name="Li W."/>
            <person name="Simpson S."/>
            <person name="Scheffler B."/>
            <person name="Saski C."/>
            <person name="Grover C."/>
            <person name="Hu G."/>
            <person name="Conover J."/>
            <person name="Carlson J."/>
            <person name="Shu S."/>
            <person name="Boston L."/>
            <person name="Williams M."/>
            <person name="Peterson D."/>
            <person name="Mcgee K."/>
            <person name="Jones D."/>
            <person name="Wendel J."/>
            <person name="Stelly D."/>
            <person name="Grimwood J."/>
            <person name="Schmutz J."/>
        </authorList>
    </citation>
    <scope>NUCLEOTIDE SEQUENCE [LARGE SCALE GENOMIC DNA]</scope>
    <source>
        <strain evidence="2">7179.01</strain>
    </source>
</reference>
<keyword evidence="1" id="KW-0472">Membrane</keyword>
<dbReference type="PANTHER" id="PTHR36063">
    <property type="entry name" value="ARABIDOPSIS THALIANA GENOMIC DNA, CHROMOSOME 5, P1 CLONE:MOK16"/>
    <property type="match status" value="1"/>
</dbReference>
<dbReference type="PANTHER" id="PTHR36063:SF3">
    <property type="entry name" value="PROTEIN, PUTATIVE-RELATED"/>
    <property type="match status" value="1"/>
</dbReference>
<keyword evidence="1" id="KW-1133">Transmembrane helix</keyword>
<evidence type="ECO:0000313" key="2">
    <source>
        <dbReference type="EMBL" id="TYH68400.1"/>
    </source>
</evidence>
<keyword evidence="1" id="KW-0812">Transmembrane</keyword>
<dbReference type="EMBL" id="CM017628">
    <property type="protein sequence ID" value="TYH68400.1"/>
    <property type="molecule type" value="Genomic_DNA"/>
</dbReference>
<proteinExistence type="predicted"/>
<evidence type="ECO:0008006" key="4">
    <source>
        <dbReference type="Google" id="ProtNLM"/>
    </source>
</evidence>
<gene>
    <name evidence="2" type="ORF">ES332_D06G256300v1</name>
</gene>
<evidence type="ECO:0000313" key="3">
    <source>
        <dbReference type="Proteomes" id="UP000322667"/>
    </source>
</evidence>
<keyword evidence="3" id="KW-1185">Reference proteome</keyword>
<name>A0A5D2KNI0_GOSTO</name>
<accession>A0A5D2KNI0</accession>
<dbReference type="Proteomes" id="UP000322667">
    <property type="component" value="Chromosome D06"/>
</dbReference>
<feature type="transmembrane region" description="Helical" evidence="1">
    <location>
        <begin position="54"/>
        <end position="75"/>
    </location>
</feature>
<evidence type="ECO:0000256" key="1">
    <source>
        <dbReference type="SAM" id="Phobius"/>
    </source>
</evidence>